<protein>
    <submittedName>
        <fullName evidence="2">RES domain-containing protein</fullName>
    </submittedName>
</protein>
<feature type="domain" description="RES" evidence="1">
    <location>
        <begin position="72"/>
        <end position="198"/>
    </location>
</feature>
<dbReference type="InterPro" id="IPR014914">
    <property type="entry name" value="RES_dom"/>
</dbReference>
<evidence type="ECO:0000313" key="3">
    <source>
        <dbReference type="Proteomes" id="UP000305654"/>
    </source>
</evidence>
<sequence length="229" mass="26161">MRLRWKKSHRIIRTVYPTVHLFEDIADPADWDRIARAEARSNPRLRDEIGNLALVPVHRRVGGATATLVMGAFTHASTLRPSRFSDGSFGVWYCGDRFEVALAETAYHFEEFMRATGEPAADADFRELTCAISGNVHDLRKSDPEHTLAPDDWSAGQKLGRRLRDQDLDGVVYPSVRSQTGFAAGMFWPNCVTLPVLQSRQFRYRWDGSRMTAWFEHGTRDWVPYEVFA</sequence>
<dbReference type="Proteomes" id="UP000305654">
    <property type="component" value="Unassembled WGS sequence"/>
</dbReference>
<gene>
    <name evidence="2" type="ORF">FE263_07360</name>
</gene>
<dbReference type="OrthoDB" id="9795903at2"/>
<organism evidence="2 3">
    <name type="scientific">Lichenicoccus roseus</name>
    <dbReference type="NCBI Taxonomy" id="2683649"/>
    <lineage>
        <taxon>Bacteria</taxon>
        <taxon>Pseudomonadati</taxon>
        <taxon>Pseudomonadota</taxon>
        <taxon>Alphaproteobacteria</taxon>
        <taxon>Acetobacterales</taxon>
        <taxon>Acetobacteraceae</taxon>
        <taxon>Lichenicoccus</taxon>
    </lineage>
</organism>
<comment type="caution">
    <text evidence="2">The sequence shown here is derived from an EMBL/GenBank/DDBJ whole genome shotgun (WGS) entry which is preliminary data.</text>
</comment>
<evidence type="ECO:0000313" key="2">
    <source>
        <dbReference type="EMBL" id="TLU73227.1"/>
    </source>
</evidence>
<accession>A0A5R9J9K3</accession>
<dbReference type="SMART" id="SM00953">
    <property type="entry name" value="RES"/>
    <property type="match status" value="1"/>
</dbReference>
<keyword evidence="3" id="KW-1185">Reference proteome</keyword>
<dbReference type="AlphaFoldDB" id="A0A5R9J9K3"/>
<name>A0A5R9J9K3_9PROT</name>
<dbReference type="Pfam" id="PF08808">
    <property type="entry name" value="RES"/>
    <property type="match status" value="1"/>
</dbReference>
<reference evidence="2 3" key="1">
    <citation type="submission" date="2019-05" db="EMBL/GenBank/DDBJ databases">
        <authorList>
            <person name="Pankratov T."/>
            <person name="Grouzdev D."/>
        </authorList>
    </citation>
    <scope>NUCLEOTIDE SEQUENCE [LARGE SCALE GENOMIC DNA]</scope>
    <source>
        <strain evidence="2 3">KEBCLARHB70R</strain>
    </source>
</reference>
<dbReference type="EMBL" id="VCDI01000002">
    <property type="protein sequence ID" value="TLU73227.1"/>
    <property type="molecule type" value="Genomic_DNA"/>
</dbReference>
<evidence type="ECO:0000259" key="1">
    <source>
        <dbReference type="SMART" id="SM00953"/>
    </source>
</evidence>
<dbReference type="RefSeq" id="WP_138325308.1">
    <property type="nucleotide sequence ID" value="NZ_VCDI01000002.1"/>
</dbReference>
<proteinExistence type="predicted"/>